<dbReference type="Gene3D" id="1.25.10.90">
    <property type="match status" value="1"/>
</dbReference>
<dbReference type="SUPFAM" id="SSF48371">
    <property type="entry name" value="ARM repeat"/>
    <property type="match status" value="1"/>
</dbReference>
<dbReference type="PANTHER" id="PTHR34070:SF1">
    <property type="entry name" value="DNA ALKYLATION REPAIR PROTEIN"/>
    <property type="match status" value="1"/>
</dbReference>
<dbReference type="EMBL" id="CP036433">
    <property type="protein sequence ID" value="QDU95047.1"/>
    <property type="molecule type" value="Genomic_DNA"/>
</dbReference>
<name>A0A518DT81_9BACT</name>
<organism evidence="1 2">
    <name type="scientific">Lignipirellula cremea</name>
    <dbReference type="NCBI Taxonomy" id="2528010"/>
    <lineage>
        <taxon>Bacteria</taxon>
        <taxon>Pseudomonadati</taxon>
        <taxon>Planctomycetota</taxon>
        <taxon>Planctomycetia</taxon>
        <taxon>Pirellulales</taxon>
        <taxon>Pirellulaceae</taxon>
        <taxon>Lignipirellula</taxon>
    </lineage>
</organism>
<accession>A0A518DT81</accession>
<dbReference type="InterPro" id="IPR016024">
    <property type="entry name" value="ARM-type_fold"/>
</dbReference>
<dbReference type="KEGG" id="lcre:Pla8534_28580"/>
<proteinExistence type="predicted"/>
<gene>
    <name evidence="1" type="ORF">Pla8534_28580</name>
</gene>
<sequence>MSQIISPAAVCLVRLQELGDPQIAQHSQRFFKTGPGEYGEGDLFLGIRVPVLRRLVREFRTCDESDLAELMASPWHEARLLGLLILVDQYQRGEEPEKRRCHVFYRRHLDRVNNWDLVDSSAPTIVGDYLRRRSRGYLHQLARSRSLWRRRIAIIATLAMIREDDWDETLALAEKLLQDPADLLHKAVGWMLREVGKRDAAVLARFLERHAACMPRTMLRYAIESMPEPDRRYYRELPRKSPEET</sequence>
<evidence type="ECO:0000313" key="1">
    <source>
        <dbReference type="EMBL" id="QDU95047.1"/>
    </source>
</evidence>
<dbReference type="OrthoDB" id="9775346at2"/>
<reference evidence="1 2" key="1">
    <citation type="submission" date="2019-02" db="EMBL/GenBank/DDBJ databases">
        <title>Deep-cultivation of Planctomycetes and their phenomic and genomic characterization uncovers novel biology.</title>
        <authorList>
            <person name="Wiegand S."/>
            <person name="Jogler M."/>
            <person name="Boedeker C."/>
            <person name="Pinto D."/>
            <person name="Vollmers J."/>
            <person name="Rivas-Marin E."/>
            <person name="Kohn T."/>
            <person name="Peeters S.H."/>
            <person name="Heuer A."/>
            <person name="Rast P."/>
            <person name="Oberbeckmann S."/>
            <person name="Bunk B."/>
            <person name="Jeske O."/>
            <person name="Meyerdierks A."/>
            <person name="Storesund J.E."/>
            <person name="Kallscheuer N."/>
            <person name="Luecker S."/>
            <person name="Lage O.M."/>
            <person name="Pohl T."/>
            <person name="Merkel B.J."/>
            <person name="Hornburger P."/>
            <person name="Mueller R.-W."/>
            <person name="Bruemmer F."/>
            <person name="Labrenz M."/>
            <person name="Spormann A.M."/>
            <person name="Op den Camp H."/>
            <person name="Overmann J."/>
            <person name="Amann R."/>
            <person name="Jetten M.S.M."/>
            <person name="Mascher T."/>
            <person name="Medema M.H."/>
            <person name="Devos D.P."/>
            <person name="Kaster A.-K."/>
            <person name="Ovreas L."/>
            <person name="Rohde M."/>
            <person name="Galperin M.Y."/>
            <person name="Jogler C."/>
        </authorList>
    </citation>
    <scope>NUCLEOTIDE SEQUENCE [LARGE SCALE GENOMIC DNA]</scope>
    <source>
        <strain evidence="1 2">Pla85_3_4</strain>
    </source>
</reference>
<dbReference type="AlphaFoldDB" id="A0A518DT81"/>
<dbReference type="Pfam" id="PF08713">
    <property type="entry name" value="DNA_alkylation"/>
    <property type="match status" value="1"/>
</dbReference>
<keyword evidence="2" id="KW-1185">Reference proteome</keyword>
<dbReference type="Proteomes" id="UP000317648">
    <property type="component" value="Chromosome"/>
</dbReference>
<protein>
    <submittedName>
        <fullName evidence="1">DNA alkylation repair enzyme</fullName>
    </submittedName>
</protein>
<evidence type="ECO:0000313" key="2">
    <source>
        <dbReference type="Proteomes" id="UP000317648"/>
    </source>
</evidence>
<dbReference type="InterPro" id="IPR014825">
    <property type="entry name" value="DNA_alkylation"/>
</dbReference>
<dbReference type="RefSeq" id="WP_145053829.1">
    <property type="nucleotide sequence ID" value="NZ_CP036433.1"/>
</dbReference>
<dbReference type="CDD" id="cd06561">
    <property type="entry name" value="AlkD_like"/>
    <property type="match status" value="1"/>
</dbReference>
<dbReference type="PANTHER" id="PTHR34070">
    <property type="entry name" value="ARMADILLO-TYPE FOLD"/>
    <property type="match status" value="1"/>
</dbReference>